<feature type="transmembrane region" description="Helical" evidence="5">
    <location>
        <begin position="442"/>
        <end position="460"/>
    </location>
</feature>
<accession>A0A1V6RA45</accession>
<dbReference type="Proteomes" id="UP000191518">
    <property type="component" value="Unassembled WGS sequence"/>
</dbReference>
<dbReference type="InterPro" id="IPR011701">
    <property type="entry name" value="MFS"/>
</dbReference>
<evidence type="ECO:0000313" key="8">
    <source>
        <dbReference type="Proteomes" id="UP000191518"/>
    </source>
</evidence>
<evidence type="ECO:0000256" key="3">
    <source>
        <dbReference type="ARBA" id="ARBA00022989"/>
    </source>
</evidence>
<protein>
    <recommendedName>
        <fullName evidence="6">Major facilitator superfamily (MFS) profile domain-containing protein</fullName>
    </recommendedName>
</protein>
<evidence type="ECO:0000313" key="7">
    <source>
        <dbReference type="EMBL" id="OQD98279.1"/>
    </source>
</evidence>
<evidence type="ECO:0000259" key="6">
    <source>
        <dbReference type="PROSITE" id="PS50850"/>
    </source>
</evidence>
<dbReference type="EMBL" id="MDYP01000072">
    <property type="protein sequence ID" value="OQD98279.1"/>
    <property type="molecule type" value="Genomic_DNA"/>
</dbReference>
<feature type="transmembrane region" description="Helical" evidence="5">
    <location>
        <begin position="405"/>
        <end position="430"/>
    </location>
</feature>
<dbReference type="GO" id="GO:0005886">
    <property type="term" value="C:plasma membrane"/>
    <property type="evidence" value="ECO:0007669"/>
    <property type="project" value="TreeGrafter"/>
</dbReference>
<dbReference type="GO" id="GO:0022857">
    <property type="term" value="F:transmembrane transporter activity"/>
    <property type="evidence" value="ECO:0007669"/>
    <property type="project" value="InterPro"/>
</dbReference>
<feature type="transmembrane region" description="Helical" evidence="5">
    <location>
        <begin position="156"/>
        <end position="178"/>
    </location>
</feature>
<feature type="transmembrane region" description="Helical" evidence="5">
    <location>
        <begin position="378"/>
        <end position="399"/>
    </location>
</feature>
<organism evidence="7 8">
    <name type="scientific">Penicillium vulpinum</name>
    <dbReference type="NCBI Taxonomy" id="29845"/>
    <lineage>
        <taxon>Eukaryota</taxon>
        <taxon>Fungi</taxon>
        <taxon>Dikarya</taxon>
        <taxon>Ascomycota</taxon>
        <taxon>Pezizomycotina</taxon>
        <taxon>Eurotiomycetes</taxon>
        <taxon>Eurotiomycetidae</taxon>
        <taxon>Eurotiales</taxon>
        <taxon>Aspergillaceae</taxon>
        <taxon>Penicillium</taxon>
    </lineage>
</organism>
<keyword evidence="8" id="KW-1185">Reference proteome</keyword>
<feature type="transmembrane region" description="Helical" evidence="5">
    <location>
        <begin position="134"/>
        <end position="150"/>
    </location>
</feature>
<dbReference type="Gene3D" id="1.20.1250.20">
    <property type="entry name" value="MFS general substrate transporter like domains"/>
    <property type="match status" value="1"/>
</dbReference>
<comment type="caution">
    <text evidence="7">The sequence shown here is derived from an EMBL/GenBank/DDBJ whole genome shotgun (WGS) entry which is preliminary data.</text>
</comment>
<name>A0A1V6RA45_9EURO</name>
<evidence type="ECO:0000256" key="1">
    <source>
        <dbReference type="ARBA" id="ARBA00004141"/>
    </source>
</evidence>
<dbReference type="PANTHER" id="PTHR23502:SF59">
    <property type="entry name" value="MULTIDRUG TRANSPORTER, PUTATIVE (AFU_ORTHOLOGUE AFUA_1G10370)-RELATED"/>
    <property type="match status" value="1"/>
</dbReference>
<evidence type="ECO:0000256" key="4">
    <source>
        <dbReference type="ARBA" id="ARBA00023136"/>
    </source>
</evidence>
<dbReference type="FunFam" id="1.20.1250.20:FF:000011">
    <property type="entry name" value="MFS multidrug transporter, putative"/>
    <property type="match status" value="1"/>
</dbReference>
<feature type="domain" description="Major facilitator superfamily (MFS) profile" evidence="6">
    <location>
        <begin position="66"/>
        <end position="498"/>
    </location>
</feature>
<dbReference type="SUPFAM" id="SSF103473">
    <property type="entry name" value="MFS general substrate transporter"/>
    <property type="match status" value="1"/>
</dbReference>
<keyword evidence="2 5" id="KW-0812">Transmembrane</keyword>
<evidence type="ECO:0000256" key="2">
    <source>
        <dbReference type="ARBA" id="ARBA00022692"/>
    </source>
</evidence>
<feature type="transmembrane region" description="Helical" evidence="5">
    <location>
        <begin position="222"/>
        <end position="242"/>
    </location>
</feature>
<dbReference type="AlphaFoldDB" id="A0A1V6RA45"/>
<keyword evidence="4 5" id="KW-0472">Membrane</keyword>
<dbReference type="PANTHER" id="PTHR23502">
    <property type="entry name" value="MAJOR FACILITATOR SUPERFAMILY"/>
    <property type="match status" value="1"/>
</dbReference>
<dbReference type="STRING" id="29845.A0A1V6RA45"/>
<feature type="transmembrane region" description="Helical" evidence="5">
    <location>
        <begin position="295"/>
        <end position="325"/>
    </location>
</feature>
<dbReference type="InterPro" id="IPR020846">
    <property type="entry name" value="MFS_dom"/>
</dbReference>
<sequence>MRSRTQVSHTAMSAHYVESLENGHAGQRSRLFDHPQSNFVTGSECIVGFDGPSDPYQPRNWPSRKKLLTTALYGLITMTATWTTSIYSPAVDEISQAFGVSKEVSLLGLSFCLLEFGPLVWAPLSEVYGRKWPVLVPCAAAAIFSFGAGAAKDIQTILICRFFTGFFGSAPVSNTGGVLSDIYSPTARGYAIMSYSLAVIVGPTLGPLVGSALVESHLGWRWTQYLAGILQISIVLIGALILEESYEPVLLIRKAKYLRATTGNWALHTEFEEWIGNITLKYYFNKFGIRPVQMLLTPICFLVALHASFIFGVFYATLAAFPILFDQTRHWNSVVGSLAFLALLVGILLGAIVVALGQYHYNHVYMAAGGVTVPEARLPPMMIGSFVFAAGLFILGWTANPSIPWIVSFIGAGCVGFGFFTVFQSALNYLLDVFNRWGASAIAANTFLRSTLAAVFPLFIDSMYQALGNGPATSVFGGFAVLLIPIPFFFWIWGPRIRSSGKYTFNVG</sequence>
<keyword evidence="3 5" id="KW-1133">Transmembrane helix</keyword>
<evidence type="ECO:0000256" key="5">
    <source>
        <dbReference type="SAM" id="Phobius"/>
    </source>
</evidence>
<feature type="transmembrane region" description="Helical" evidence="5">
    <location>
        <begin position="337"/>
        <end position="357"/>
    </location>
</feature>
<comment type="subcellular location">
    <subcellularLocation>
        <location evidence="1">Membrane</location>
        <topology evidence="1">Multi-pass membrane protein</topology>
    </subcellularLocation>
</comment>
<dbReference type="CDD" id="cd17323">
    <property type="entry name" value="MFS_Tpo1_MDR_like"/>
    <property type="match status" value="1"/>
</dbReference>
<dbReference type="InterPro" id="IPR036259">
    <property type="entry name" value="MFS_trans_sf"/>
</dbReference>
<gene>
    <name evidence="7" type="ORF">PENVUL_c072G00403</name>
</gene>
<proteinExistence type="predicted"/>
<feature type="transmembrane region" description="Helical" evidence="5">
    <location>
        <begin position="67"/>
        <end position="84"/>
    </location>
</feature>
<feature type="transmembrane region" description="Helical" evidence="5">
    <location>
        <begin position="190"/>
        <end position="210"/>
    </location>
</feature>
<dbReference type="PROSITE" id="PS50850">
    <property type="entry name" value="MFS"/>
    <property type="match status" value="1"/>
</dbReference>
<feature type="transmembrane region" description="Helical" evidence="5">
    <location>
        <begin position="472"/>
        <end position="493"/>
    </location>
</feature>
<reference evidence="8" key="1">
    <citation type="journal article" date="2017" name="Nat. Microbiol.">
        <title>Global analysis of biosynthetic gene clusters reveals vast potential of secondary metabolite production in Penicillium species.</title>
        <authorList>
            <person name="Nielsen J.C."/>
            <person name="Grijseels S."/>
            <person name="Prigent S."/>
            <person name="Ji B."/>
            <person name="Dainat J."/>
            <person name="Nielsen K.F."/>
            <person name="Frisvad J.C."/>
            <person name="Workman M."/>
            <person name="Nielsen J."/>
        </authorList>
    </citation>
    <scope>NUCLEOTIDE SEQUENCE [LARGE SCALE GENOMIC DNA]</scope>
    <source>
        <strain evidence="8">IBT 29486</strain>
    </source>
</reference>
<dbReference type="Pfam" id="PF07690">
    <property type="entry name" value="MFS_1"/>
    <property type="match status" value="1"/>
</dbReference>